<dbReference type="InterPro" id="IPR058240">
    <property type="entry name" value="rSAM_sf"/>
</dbReference>
<evidence type="ECO:0000313" key="7">
    <source>
        <dbReference type="Proteomes" id="UP000647416"/>
    </source>
</evidence>
<protein>
    <submittedName>
        <fullName evidence="6">Coproporphyrinogen dehydrogenase HemZ</fullName>
        <ecNumber evidence="6">1.3.98.3</ecNumber>
    </submittedName>
</protein>
<dbReference type="CDD" id="cd01335">
    <property type="entry name" value="Radical_SAM"/>
    <property type="match status" value="1"/>
</dbReference>
<evidence type="ECO:0000259" key="5">
    <source>
        <dbReference type="PROSITE" id="PS51918"/>
    </source>
</evidence>
<keyword evidence="6" id="KW-0560">Oxidoreductase</keyword>
<dbReference type="EC" id="1.3.98.3" evidence="6"/>
<dbReference type="InterPro" id="IPR006638">
    <property type="entry name" value="Elp3/MiaA/NifB-like_rSAM"/>
</dbReference>
<dbReference type="SUPFAM" id="SSF102114">
    <property type="entry name" value="Radical SAM enzymes"/>
    <property type="match status" value="1"/>
</dbReference>
<keyword evidence="4" id="KW-0411">Iron-sulfur</keyword>
<name>A0A926FBG9_9FIRM</name>
<dbReference type="GO" id="GO:0006779">
    <property type="term" value="P:porphyrin-containing compound biosynthetic process"/>
    <property type="evidence" value="ECO:0007669"/>
    <property type="project" value="TreeGrafter"/>
</dbReference>
<dbReference type="Pfam" id="PF04055">
    <property type="entry name" value="Radical_SAM"/>
    <property type="match status" value="1"/>
</dbReference>
<gene>
    <name evidence="6" type="primary">hemZ</name>
    <name evidence="6" type="ORF">H8706_00905</name>
</gene>
<evidence type="ECO:0000256" key="2">
    <source>
        <dbReference type="ARBA" id="ARBA00022723"/>
    </source>
</evidence>
<dbReference type="PROSITE" id="PS51918">
    <property type="entry name" value="RADICAL_SAM"/>
    <property type="match status" value="1"/>
</dbReference>
<feature type="domain" description="Radical SAM core" evidence="5">
    <location>
        <begin position="145"/>
        <end position="379"/>
    </location>
</feature>
<keyword evidence="2" id="KW-0479">Metal-binding</keyword>
<dbReference type="AlphaFoldDB" id="A0A926FBG9"/>
<dbReference type="InterPro" id="IPR007197">
    <property type="entry name" value="rSAM"/>
</dbReference>
<dbReference type="GO" id="GO:0051539">
    <property type="term" value="F:4 iron, 4 sulfur cluster binding"/>
    <property type="evidence" value="ECO:0007669"/>
    <property type="project" value="TreeGrafter"/>
</dbReference>
<keyword evidence="1" id="KW-0949">S-adenosyl-L-methionine</keyword>
<dbReference type="PANTHER" id="PTHR13932">
    <property type="entry name" value="COPROPORPHYRINIGEN III OXIDASE"/>
    <property type="match status" value="1"/>
</dbReference>
<evidence type="ECO:0000256" key="3">
    <source>
        <dbReference type="ARBA" id="ARBA00023004"/>
    </source>
</evidence>
<keyword evidence="7" id="KW-1185">Reference proteome</keyword>
<reference evidence="6" key="1">
    <citation type="submission" date="2020-08" db="EMBL/GenBank/DDBJ databases">
        <title>Genome public.</title>
        <authorList>
            <person name="Liu C."/>
            <person name="Sun Q."/>
        </authorList>
    </citation>
    <scope>NUCLEOTIDE SEQUENCE</scope>
    <source>
        <strain evidence="6">NSJ-50</strain>
    </source>
</reference>
<dbReference type="EMBL" id="JACRTE010000001">
    <property type="protein sequence ID" value="MBC8595429.1"/>
    <property type="molecule type" value="Genomic_DNA"/>
</dbReference>
<dbReference type="InterPro" id="IPR023995">
    <property type="entry name" value="HemZ"/>
</dbReference>
<dbReference type="SFLD" id="SFLDG01065">
    <property type="entry name" value="anaerobic_coproporphyrinogen-I"/>
    <property type="match status" value="1"/>
</dbReference>
<comment type="caution">
    <text evidence="6">The sequence shown here is derived from an EMBL/GenBank/DDBJ whole genome shotgun (WGS) entry which is preliminary data.</text>
</comment>
<evidence type="ECO:0000256" key="4">
    <source>
        <dbReference type="ARBA" id="ARBA00023014"/>
    </source>
</evidence>
<dbReference type="RefSeq" id="WP_262431123.1">
    <property type="nucleotide sequence ID" value="NZ_JACRTE010000001.1"/>
</dbReference>
<proteinExistence type="predicted"/>
<dbReference type="GO" id="GO:0051989">
    <property type="term" value="F:coproporphyrinogen dehydrogenase activity"/>
    <property type="evidence" value="ECO:0007669"/>
    <property type="project" value="UniProtKB-EC"/>
</dbReference>
<dbReference type="SFLD" id="SFLDS00029">
    <property type="entry name" value="Radical_SAM"/>
    <property type="match status" value="1"/>
</dbReference>
<evidence type="ECO:0000256" key="1">
    <source>
        <dbReference type="ARBA" id="ARBA00022691"/>
    </source>
</evidence>
<dbReference type="Gene3D" id="3.20.20.70">
    <property type="entry name" value="Aldolase class I"/>
    <property type="match status" value="1"/>
</dbReference>
<keyword evidence="3" id="KW-0408">Iron</keyword>
<dbReference type="GO" id="GO:0005737">
    <property type="term" value="C:cytoplasm"/>
    <property type="evidence" value="ECO:0007669"/>
    <property type="project" value="TreeGrafter"/>
</dbReference>
<dbReference type="NCBIfam" id="TIGR03994">
    <property type="entry name" value="rSAM_HemZ"/>
    <property type="match status" value="1"/>
</dbReference>
<dbReference type="SMART" id="SM00729">
    <property type="entry name" value="Elp3"/>
    <property type="match status" value="1"/>
</dbReference>
<evidence type="ECO:0000313" key="6">
    <source>
        <dbReference type="EMBL" id="MBC8595429.1"/>
    </source>
</evidence>
<dbReference type="InterPro" id="IPR013785">
    <property type="entry name" value="Aldolase_TIM"/>
</dbReference>
<dbReference type="SFLD" id="SFLDF00310">
    <property type="entry name" value="oxygen-independent_coproporphy"/>
    <property type="match status" value="1"/>
</dbReference>
<dbReference type="PANTHER" id="PTHR13932:SF1">
    <property type="entry name" value="OXYGEN-INDEPENDENT COPROPORPHYRINOGEN-III OXIDASE-LIKE PROTEIN HEMZ"/>
    <property type="match status" value="1"/>
</dbReference>
<dbReference type="Proteomes" id="UP000647416">
    <property type="component" value="Unassembled WGS sequence"/>
</dbReference>
<accession>A0A926FBG9</accession>
<dbReference type="GO" id="GO:0046872">
    <property type="term" value="F:metal ion binding"/>
    <property type="evidence" value="ECO:0007669"/>
    <property type="project" value="UniProtKB-KW"/>
</dbReference>
<organism evidence="6 7">
    <name type="scientific">Qingrenia yutianensis</name>
    <dbReference type="NCBI Taxonomy" id="2763676"/>
    <lineage>
        <taxon>Bacteria</taxon>
        <taxon>Bacillati</taxon>
        <taxon>Bacillota</taxon>
        <taxon>Clostridia</taxon>
        <taxon>Eubacteriales</taxon>
        <taxon>Oscillospiraceae</taxon>
        <taxon>Qingrenia</taxon>
    </lineage>
</organism>
<dbReference type="InterPro" id="IPR034505">
    <property type="entry name" value="Coproporphyrinogen-III_oxidase"/>
</dbReference>
<sequence>MKIKLVGNDETYAVRDIVRLFVPMQKYEFVKGSDYDVLASLENGGYFAEYKTENGTFCHNINKSEYDKNTLKLCLFKAMQKAFSQKPPWGILTGIRPTKTVREMMENKLTNEKIAKILENDFLVDGGKINLALLCAENERKIINGIPKNSISLYVSIPFCPTRCHYCSFISQSVAYSKKLIEPYLEKLEYEISQCARLLKNYGKTVDSVYIGGGTPTTLTAYQLEKLINALYREFDLSNIREFTVEAGRPDTIDREKLKVLKNMNIGRISINPQTFNDKTLEIIGRSHTALDAEEKFYLAREMGFSHINTDIIAGLYGENFCDFEKTVEKILALNPESVTVHTLCVKRGAYLAEKYDYFNTSAKETAKMLDFASQTLIKNNKNPYYMYRQKNMAGNLENIGFCEKNCECIYNVAIMQEVQTNVALGAGASTKLVCGNKIERAFNVKEVSEYIKRTDEMIKRKETLFETENF</sequence>